<dbReference type="EMBL" id="JACCFH010000001">
    <property type="protein sequence ID" value="NYG33144.1"/>
    <property type="molecule type" value="Genomic_DNA"/>
</dbReference>
<gene>
    <name evidence="10" type="ORF">BDD16_002130</name>
</gene>
<comment type="caution">
    <text evidence="10">The sequence shown here is derived from an EMBL/GenBank/DDBJ whole genome shotgun (WGS) entry which is preliminary data.</text>
</comment>
<dbReference type="NCBIfam" id="TIGR01549">
    <property type="entry name" value="HAD-SF-IA-v1"/>
    <property type="match status" value="1"/>
</dbReference>
<dbReference type="GO" id="GO:0006281">
    <property type="term" value="P:DNA repair"/>
    <property type="evidence" value="ECO:0007669"/>
    <property type="project" value="TreeGrafter"/>
</dbReference>
<dbReference type="NCBIfam" id="TIGR01449">
    <property type="entry name" value="PGP_bact"/>
    <property type="match status" value="1"/>
</dbReference>
<proteinExistence type="inferred from homology"/>
<dbReference type="InterPro" id="IPR050155">
    <property type="entry name" value="HAD-like_hydrolase_sf"/>
</dbReference>
<name>A0A7Y9R051_9BURK</name>
<dbReference type="RefSeq" id="WP_179633946.1">
    <property type="nucleotide sequence ID" value="NZ_JACCFH010000001.1"/>
</dbReference>
<comment type="catalytic activity">
    <reaction evidence="1">
        <text>2-phosphoglycolate + H2O = glycolate + phosphate</text>
        <dbReference type="Rhea" id="RHEA:14369"/>
        <dbReference type="ChEBI" id="CHEBI:15377"/>
        <dbReference type="ChEBI" id="CHEBI:29805"/>
        <dbReference type="ChEBI" id="CHEBI:43474"/>
        <dbReference type="ChEBI" id="CHEBI:58033"/>
        <dbReference type="EC" id="3.1.3.18"/>
    </reaction>
</comment>
<dbReference type="EC" id="3.1.3.18" evidence="5"/>
<organism evidence="10 11">
    <name type="scientific">Sphaerotilus montanus</name>
    <dbReference type="NCBI Taxonomy" id="522889"/>
    <lineage>
        <taxon>Bacteria</taxon>
        <taxon>Pseudomonadati</taxon>
        <taxon>Pseudomonadota</taxon>
        <taxon>Betaproteobacteria</taxon>
        <taxon>Burkholderiales</taxon>
        <taxon>Sphaerotilaceae</taxon>
        <taxon>Sphaerotilus</taxon>
    </lineage>
</organism>
<evidence type="ECO:0000256" key="5">
    <source>
        <dbReference type="ARBA" id="ARBA00013078"/>
    </source>
</evidence>
<dbReference type="SFLD" id="SFLDG01129">
    <property type="entry name" value="C1.5:_HAD__Beta-PGM__Phosphata"/>
    <property type="match status" value="1"/>
</dbReference>
<keyword evidence="8" id="KW-0460">Magnesium</keyword>
<comment type="similarity">
    <text evidence="4">Belongs to the HAD-like hydrolase superfamily. CbbY/CbbZ/Gph/YieH family.</text>
</comment>
<accession>A0A7Y9R051</accession>
<dbReference type="Pfam" id="PF13419">
    <property type="entry name" value="HAD_2"/>
    <property type="match status" value="1"/>
</dbReference>
<evidence type="ECO:0000256" key="2">
    <source>
        <dbReference type="ARBA" id="ARBA00001946"/>
    </source>
</evidence>
<keyword evidence="9" id="KW-0119">Carbohydrate metabolism</keyword>
<dbReference type="GO" id="GO:0005975">
    <property type="term" value="P:carbohydrate metabolic process"/>
    <property type="evidence" value="ECO:0007669"/>
    <property type="project" value="InterPro"/>
</dbReference>
<dbReference type="InterPro" id="IPR036412">
    <property type="entry name" value="HAD-like_sf"/>
</dbReference>
<dbReference type="PRINTS" id="PR00413">
    <property type="entry name" value="HADHALOGNASE"/>
</dbReference>
<protein>
    <recommendedName>
        <fullName evidence="5">phosphoglycolate phosphatase</fullName>
        <ecNumber evidence="5">3.1.3.18</ecNumber>
    </recommendedName>
</protein>
<dbReference type="SFLD" id="SFLDS00003">
    <property type="entry name" value="Haloacid_Dehalogenase"/>
    <property type="match status" value="1"/>
</dbReference>
<sequence>MSVDAVTFDLDGTLVDTAAEIAEAVNRTLADFGLAPRPLDEITHLIGHGLHPLMTRLLQRLQAEQPALVGQLLAAEVLPALDRHYAATVGTQARPYPGVPEALDVLLAEGVRLGCVTNKEGRHARRVLEVCGLAGRLELLIAGDTLPEKKPHASVLQQAAQRLGVVPGRLAHVGDSRTDIESACNAGAAAWAVPYGYNGGEPIEAAAPQRIFVGLAEVAAHVIDLRSAR</sequence>
<evidence type="ECO:0000313" key="10">
    <source>
        <dbReference type="EMBL" id="NYG33144.1"/>
    </source>
</evidence>
<evidence type="ECO:0000256" key="6">
    <source>
        <dbReference type="ARBA" id="ARBA00022723"/>
    </source>
</evidence>
<comment type="pathway">
    <text evidence="3">Organic acid metabolism; glycolate biosynthesis; glycolate from 2-phosphoglycolate: step 1/1.</text>
</comment>
<dbReference type="GO" id="GO:0008967">
    <property type="term" value="F:phosphoglycolate phosphatase activity"/>
    <property type="evidence" value="ECO:0007669"/>
    <property type="project" value="UniProtKB-EC"/>
</dbReference>
<evidence type="ECO:0000256" key="9">
    <source>
        <dbReference type="ARBA" id="ARBA00023277"/>
    </source>
</evidence>
<evidence type="ECO:0000256" key="4">
    <source>
        <dbReference type="ARBA" id="ARBA00006171"/>
    </source>
</evidence>
<keyword evidence="6" id="KW-0479">Metal-binding</keyword>
<dbReference type="PANTHER" id="PTHR43434:SF1">
    <property type="entry name" value="PHOSPHOGLYCOLATE PHOSPHATASE"/>
    <property type="match status" value="1"/>
</dbReference>
<dbReference type="GO" id="GO:0046872">
    <property type="term" value="F:metal ion binding"/>
    <property type="evidence" value="ECO:0007669"/>
    <property type="project" value="UniProtKB-KW"/>
</dbReference>
<evidence type="ECO:0000256" key="1">
    <source>
        <dbReference type="ARBA" id="ARBA00000830"/>
    </source>
</evidence>
<dbReference type="InterPro" id="IPR037512">
    <property type="entry name" value="PGPase_prok"/>
</dbReference>
<evidence type="ECO:0000256" key="7">
    <source>
        <dbReference type="ARBA" id="ARBA00022801"/>
    </source>
</evidence>
<comment type="cofactor">
    <cofactor evidence="2">
        <name>Mg(2+)</name>
        <dbReference type="ChEBI" id="CHEBI:18420"/>
    </cofactor>
</comment>
<dbReference type="InterPro" id="IPR023198">
    <property type="entry name" value="PGP-like_dom2"/>
</dbReference>
<dbReference type="InterPro" id="IPR041492">
    <property type="entry name" value="HAD_2"/>
</dbReference>
<keyword evidence="11" id="KW-1185">Reference proteome</keyword>
<dbReference type="AlphaFoldDB" id="A0A7Y9R051"/>
<keyword evidence="7 10" id="KW-0378">Hydrolase</keyword>
<evidence type="ECO:0000256" key="3">
    <source>
        <dbReference type="ARBA" id="ARBA00004818"/>
    </source>
</evidence>
<dbReference type="InterPro" id="IPR023214">
    <property type="entry name" value="HAD_sf"/>
</dbReference>
<dbReference type="SFLD" id="SFLDG01135">
    <property type="entry name" value="C1.5.6:_HAD__Beta-PGM__Phospha"/>
    <property type="match status" value="1"/>
</dbReference>
<dbReference type="SUPFAM" id="SSF56784">
    <property type="entry name" value="HAD-like"/>
    <property type="match status" value="1"/>
</dbReference>
<dbReference type="Gene3D" id="3.40.50.1000">
    <property type="entry name" value="HAD superfamily/HAD-like"/>
    <property type="match status" value="1"/>
</dbReference>
<dbReference type="Gene3D" id="1.10.150.240">
    <property type="entry name" value="Putative phosphatase, domain 2"/>
    <property type="match status" value="1"/>
</dbReference>
<dbReference type="PANTHER" id="PTHR43434">
    <property type="entry name" value="PHOSPHOGLYCOLATE PHOSPHATASE"/>
    <property type="match status" value="1"/>
</dbReference>
<evidence type="ECO:0000256" key="8">
    <source>
        <dbReference type="ARBA" id="ARBA00022842"/>
    </source>
</evidence>
<reference evidence="10 11" key="1">
    <citation type="submission" date="2020-07" db="EMBL/GenBank/DDBJ databases">
        <title>Genomic Encyclopedia of Archaeal and Bacterial Type Strains, Phase II (KMG-II): from individual species to whole genera.</title>
        <authorList>
            <person name="Goeker M."/>
        </authorList>
    </citation>
    <scope>NUCLEOTIDE SEQUENCE [LARGE SCALE GENOMIC DNA]</scope>
    <source>
        <strain evidence="10 11">DSM 21226</strain>
    </source>
</reference>
<dbReference type="Proteomes" id="UP000518288">
    <property type="component" value="Unassembled WGS sequence"/>
</dbReference>
<evidence type="ECO:0000313" key="11">
    <source>
        <dbReference type="Proteomes" id="UP000518288"/>
    </source>
</evidence>
<dbReference type="InterPro" id="IPR006439">
    <property type="entry name" value="HAD-SF_hydro_IA"/>
</dbReference>
<dbReference type="GO" id="GO:0005829">
    <property type="term" value="C:cytosol"/>
    <property type="evidence" value="ECO:0007669"/>
    <property type="project" value="TreeGrafter"/>
</dbReference>